<evidence type="ECO:0000256" key="3">
    <source>
        <dbReference type="SAM" id="MobiDB-lite"/>
    </source>
</evidence>
<sequence>MKSKDSVAPKTTLQSLSKIPGFPGLYRHENGSYYGKKKIRGVKKVVALTTPEGQNISDRKWAEKAFKAWVEKLENPPPANAQMPFGDLLQKLKDSLKGKSEATQDKMDWVRRGFEMDYPEFLKKPIESIKPSDISDFLGRRSKKLGALAYNDMSRIVKNAFELALHDGDISETPYDKVPKSIRRKKANRAPAQVPTVEQCQEICDHVRSRPFSDTAERSADMLEFMHKAALGTAECIYADWQKVNWQGGYIEVKRQKTGAYFRVPIYDHLKPFLLDLHERQGKPASGPLFSILSPKQALYNACTRLGFPAYSPIDFRKARITWFLRKGVAAEAIAKWQGHRDNGVLIRRTYSWVISDSDNAYEQEQLSKLKA</sequence>
<dbReference type="Gene3D" id="1.10.150.130">
    <property type="match status" value="1"/>
</dbReference>
<gene>
    <name evidence="5" type="ORF">HNQ65_003726</name>
</gene>
<keyword evidence="1" id="KW-0238">DNA-binding</keyword>
<organism evidence="5 6">
    <name type="scientific">Prosthecobacter vanneervenii</name>
    <dbReference type="NCBI Taxonomy" id="48466"/>
    <lineage>
        <taxon>Bacteria</taxon>
        <taxon>Pseudomonadati</taxon>
        <taxon>Verrucomicrobiota</taxon>
        <taxon>Verrucomicrobiia</taxon>
        <taxon>Verrucomicrobiales</taxon>
        <taxon>Verrucomicrobiaceae</taxon>
        <taxon>Prosthecobacter</taxon>
    </lineage>
</organism>
<keyword evidence="2" id="KW-0233">DNA recombination</keyword>
<dbReference type="SUPFAM" id="SSF56349">
    <property type="entry name" value="DNA breaking-rejoining enzymes"/>
    <property type="match status" value="1"/>
</dbReference>
<dbReference type="InterPro" id="IPR002104">
    <property type="entry name" value="Integrase_catalytic"/>
</dbReference>
<dbReference type="EMBL" id="JACHIG010000008">
    <property type="protein sequence ID" value="MBB5034135.1"/>
    <property type="molecule type" value="Genomic_DNA"/>
</dbReference>
<evidence type="ECO:0000256" key="2">
    <source>
        <dbReference type="ARBA" id="ARBA00023172"/>
    </source>
</evidence>
<protein>
    <submittedName>
        <fullName evidence="5">Integrase</fullName>
    </submittedName>
</protein>
<dbReference type="Gene3D" id="1.10.443.10">
    <property type="entry name" value="Intergrase catalytic core"/>
    <property type="match status" value="1"/>
</dbReference>
<evidence type="ECO:0000313" key="5">
    <source>
        <dbReference type="EMBL" id="MBB5034135.1"/>
    </source>
</evidence>
<feature type="domain" description="Tyr recombinase" evidence="4">
    <location>
        <begin position="190"/>
        <end position="366"/>
    </location>
</feature>
<dbReference type="Pfam" id="PF00589">
    <property type="entry name" value="Phage_integrase"/>
    <property type="match status" value="1"/>
</dbReference>
<evidence type="ECO:0000313" key="6">
    <source>
        <dbReference type="Proteomes" id="UP000590740"/>
    </source>
</evidence>
<dbReference type="PROSITE" id="PS51898">
    <property type="entry name" value="TYR_RECOMBINASE"/>
    <property type="match status" value="1"/>
</dbReference>
<reference evidence="5 6" key="1">
    <citation type="submission" date="2020-08" db="EMBL/GenBank/DDBJ databases">
        <title>Genomic Encyclopedia of Type Strains, Phase IV (KMG-IV): sequencing the most valuable type-strain genomes for metagenomic binning, comparative biology and taxonomic classification.</title>
        <authorList>
            <person name="Goeker M."/>
        </authorList>
    </citation>
    <scope>NUCLEOTIDE SEQUENCE [LARGE SCALE GENOMIC DNA]</scope>
    <source>
        <strain evidence="5 6">DSM 12252</strain>
    </source>
</reference>
<evidence type="ECO:0000259" key="4">
    <source>
        <dbReference type="PROSITE" id="PS51898"/>
    </source>
</evidence>
<dbReference type="InterPro" id="IPR010998">
    <property type="entry name" value="Integrase_recombinase_N"/>
</dbReference>
<evidence type="ECO:0000256" key="1">
    <source>
        <dbReference type="ARBA" id="ARBA00023125"/>
    </source>
</evidence>
<dbReference type="RefSeq" id="WP_184341642.1">
    <property type="nucleotide sequence ID" value="NZ_JACHIG010000008.1"/>
</dbReference>
<dbReference type="InterPro" id="IPR011010">
    <property type="entry name" value="DNA_brk_join_enz"/>
</dbReference>
<dbReference type="GO" id="GO:0003677">
    <property type="term" value="F:DNA binding"/>
    <property type="evidence" value="ECO:0007669"/>
    <property type="project" value="UniProtKB-KW"/>
</dbReference>
<accession>A0A7W7YDF9</accession>
<dbReference type="GO" id="GO:0006310">
    <property type="term" value="P:DNA recombination"/>
    <property type="evidence" value="ECO:0007669"/>
    <property type="project" value="UniProtKB-KW"/>
</dbReference>
<dbReference type="Proteomes" id="UP000590740">
    <property type="component" value="Unassembled WGS sequence"/>
</dbReference>
<proteinExistence type="predicted"/>
<dbReference type="AlphaFoldDB" id="A0A7W7YDF9"/>
<keyword evidence="6" id="KW-1185">Reference proteome</keyword>
<dbReference type="InterPro" id="IPR013762">
    <property type="entry name" value="Integrase-like_cat_sf"/>
</dbReference>
<feature type="region of interest" description="Disordered" evidence="3">
    <location>
        <begin position="1"/>
        <end position="27"/>
    </location>
</feature>
<dbReference type="GO" id="GO:0015074">
    <property type="term" value="P:DNA integration"/>
    <property type="evidence" value="ECO:0007669"/>
    <property type="project" value="InterPro"/>
</dbReference>
<comment type="caution">
    <text evidence="5">The sequence shown here is derived from an EMBL/GenBank/DDBJ whole genome shotgun (WGS) entry which is preliminary data.</text>
</comment>
<name>A0A7W7YDF9_9BACT</name>